<keyword evidence="3" id="KW-1185">Reference proteome</keyword>
<protein>
    <recommendedName>
        <fullName evidence="1">SPOR domain-containing protein</fullName>
    </recommendedName>
</protein>
<dbReference type="InterPro" id="IPR036680">
    <property type="entry name" value="SPOR-like_sf"/>
</dbReference>
<dbReference type="OrthoDB" id="9794294at2"/>
<sequence>MFRCFHANNLADQAKSKGFDTTIVQSENLYKVQIGAFSKKSNADALASKAKSSGFDTIIIQLVLTKLKQISAILSLFKEQEGPY</sequence>
<dbReference type="AlphaFoldDB" id="A0A2N0Z4R4"/>
<dbReference type="GO" id="GO:0042834">
    <property type="term" value="F:peptidoglycan binding"/>
    <property type="evidence" value="ECO:0007669"/>
    <property type="project" value="InterPro"/>
</dbReference>
<name>A0A2N0Z4R4_9BACI</name>
<organism evidence="2 3">
    <name type="scientific">Niallia nealsonii</name>
    <dbReference type="NCBI Taxonomy" id="115979"/>
    <lineage>
        <taxon>Bacteria</taxon>
        <taxon>Bacillati</taxon>
        <taxon>Bacillota</taxon>
        <taxon>Bacilli</taxon>
        <taxon>Bacillales</taxon>
        <taxon>Bacillaceae</taxon>
        <taxon>Niallia</taxon>
    </lineage>
</organism>
<dbReference type="Gene3D" id="3.30.70.1070">
    <property type="entry name" value="Sporulation related repeat"/>
    <property type="match status" value="1"/>
</dbReference>
<dbReference type="InterPro" id="IPR007730">
    <property type="entry name" value="SPOR-like_dom"/>
</dbReference>
<proteinExistence type="predicted"/>
<evidence type="ECO:0000313" key="2">
    <source>
        <dbReference type="EMBL" id="PKG24484.1"/>
    </source>
</evidence>
<reference evidence="2 3" key="1">
    <citation type="journal article" date="2003" name="Int. J. Syst. Evol. Microbiol.">
        <title>Bacillus nealsonii sp. nov., isolated from a spacecraft-assembly facility, whose spores are gamma-radiation resistant.</title>
        <authorList>
            <person name="Venkateswaran K."/>
            <person name="Kempf M."/>
            <person name="Chen F."/>
            <person name="Satomi M."/>
            <person name="Nicholson W."/>
            <person name="Kern R."/>
        </authorList>
    </citation>
    <scope>NUCLEOTIDE SEQUENCE [LARGE SCALE GENOMIC DNA]</scope>
    <source>
        <strain evidence="2 3">FO-92</strain>
    </source>
</reference>
<dbReference type="Proteomes" id="UP000233375">
    <property type="component" value="Unassembled WGS sequence"/>
</dbReference>
<dbReference type="SUPFAM" id="SSF110997">
    <property type="entry name" value="Sporulation related repeat"/>
    <property type="match status" value="1"/>
</dbReference>
<gene>
    <name evidence="2" type="ORF">CWS01_06685</name>
</gene>
<evidence type="ECO:0000313" key="3">
    <source>
        <dbReference type="Proteomes" id="UP000233375"/>
    </source>
</evidence>
<feature type="domain" description="SPOR" evidence="1">
    <location>
        <begin position="24"/>
        <end position="84"/>
    </location>
</feature>
<dbReference type="PROSITE" id="PS51724">
    <property type="entry name" value="SPOR"/>
    <property type="match status" value="1"/>
</dbReference>
<dbReference type="Pfam" id="PF05036">
    <property type="entry name" value="SPOR"/>
    <property type="match status" value="1"/>
</dbReference>
<comment type="caution">
    <text evidence="2">The sequence shown here is derived from an EMBL/GenBank/DDBJ whole genome shotgun (WGS) entry which is preliminary data.</text>
</comment>
<evidence type="ECO:0000259" key="1">
    <source>
        <dbReference type="PROSITE" id="PS51724"/>
    </source>
</evidence>
<accession>A0A2N0Z4R4</accession>
<dbReference type="EMBL" id="PISE01000013">
    <property type="protein sequence ID" value="PKG24484.1"/>
    <property type="molecule type" value="Genomic_DNA"/>
</dbReference>